<proteinExistence type="predicted"/>
<dbReference type="OrthoDB" id="3932631at2759"/>
<dbReference type="AlphaFoldDB" id="A0A4U0XK50"/>
<feature type="region of interest" description="Disordered" evidence="1">
    <location>
        <begin position="409"/>
        <end position="469"/>
    </location>
</feature>
<dbReference type="Proteomes" id="UP000309340">
    <property type="component" value="Unassembled WGS sequence"/>
</dbReference>
<feature type="compositionally biased region" description="Polar residues" evidence="1">
    <location>
        <begin position="242"/>
        <end position="252"/>
    </location>
</feature>
<feature type="compositionally biased region" description="Basic and acidic residues" evidence="1">
    <location>
        <begin position="253"/>
        <end position="263"/>
    </location>
</feature>
<organism evidence="2 3">
    <name type="scientific">Friedmanniomyces simplex</name>
    <dbReference type="NCBI Taxonomy" id="329884"/>
    <lineage>
        <taxon>Eukaryota</taxon>
        <taxon>Fungi</taxon>
        <taxon>Dikarya</taxon>
        <taxon>Ascomycota</taxon>
        <taxon>Pezizomycotina</taxon>
        <taxon>Dothideomycetes</taxon>
        <taxon>Dothideomycetidae</taxon>
        <taxon>Mycosphaerellales</taxon>
        <taxon>Teratosphaeriaceae</taxon>
        <taxon>Friedmanniomyces</taxon>
    </lineage>
</organism>
<accession>A0A4U0XK50</accession>
<evidence type="ECO:0000256" key="1">
    <source>
        <dbReference type="SAM" id="MobiDB-lite"/>
    </source>
</evidence>
<feature type="compositionally biased region" description="Basic and acidic residues" evidence="1">
    <location>
        <begin position="171"/>
        <end position="181"/>
    </location>
</feature>
<feature type="region of interest" description="Disordered" evidence="1">
    <location>
        <begin position="1"/>
        <end position="21"/>
    </location>
</feature>
<comment type="caution">
    <text evidence="2">The sequence shown here is derived from an EMBL/GenBank/DDBJ whole genome shotgun (WGS) entry which is preliminary data.</text>
</comment>
<sequence length="506" mass="56057">MGAAPSVIANHEKESATDTLGDEFPSGTSFYLTNGANDYTTCLAIDYNGQAKLKSIRDSTDRKWLIEYAGNDRTKIALRNVGTGTWLVLQTAAYGSLTRMHGAAVYWYAYKGAEPNAFWLSTTQSVDCFLYGAGYGKGEALFESKTAAMSWRLEWTPEYERSKAQTPEGKAAVEKRKAQLHEKPKGEDGVCCERCGEGCKVYQEAFAEVEQFKGQYGDCKAALEDVNTQKAAMQKDAEDQKSAQTALNSQVKTHAEREAEYQKRASALAGREKAAAERESALKQQEIDLQKRDHDLDARQQAVITDEKTSKATRVDKETARRQREEQAAHTQEVQRKTEETRKERQQEQAETAKLKAENVELTEKLRRLEEEAGKQSKQGGEGGEGASPGDFEKAKMHAELEHAREMIAELQQQSAQQPPQTSTSTSTSMHTPASARSYDFKIKPPLIKTPANHNVKGGPPGGYSIKPPVNKMPVFAIAMKVEPPRHTLPVKLASSTVRKEKLTSL</sequence>
<dbReference type="EMBL" id="NAJQ01000179">
    <property type="protein sequence ID" value="TKA75908.1"/>
    <property type="molecule type" value="Genomic_DNA"/>
</dbReference>
<gene>
    <name evidence="2" type="ORF">B0A55_07208</name>
</gene>
<evidence type="ECO:0000313" key="3">
    <source>
        <dbReference type="Proteomes" id="UP000309340"/>
    </source>
</evidence>
<feature type="region of interest" description="Disordered" evidence="1">
    <location>
        <begin position="160"/>
        <end position="181"/>
    </location>
</feature>
<feature type="region of interest" description="Disordered" evidence="1">
    <location>
        <begin position="234"/>
        <end position="275"/>
    </location>
</feature>
<feature type="region of interest" description="Disordered" evidence="1">
    <location>
        <begin position="299"/>
        <end position="397"/>
    </location>
</feature>
<reference evidence="2 3" key="1">
    <citation type="submission" date="2017-03" db="EMBL/GenBank/DDBJ databases">
        <title>Genomes of endolithic fungi from Antarctica.</title>
        <authorList>
            <person name="Coleine C."/>
            <person name="Masonjones S."/>
            <person name="Stajich J.E."/>
        </authorList>
    </citation>
    <scope>NUCLEOTIDE SEQUENCE [LARGE SCALE GENOMIC DNA]</scope>
    <source>
        <strain evidence="2 3">CCFEE 5184</strain>
    </source>
</reference>
<name>A0A4U0XK50_9PEZI</name>
<protein>
    <submittedName>
        <fullName evidence="2">Uncharacterized protein</fullName>
    </submittedName>
</protein>
<keyword evidence="3" id="KW-1185">Reference proteome</keyword>
<evidence type="ECO:0000313" key="2">
    <source>
        <dbReference type="EMBL" id="TKA75908.1"/>
    </source>
</evidence>
<feature type="compositionally biased region" description="Low complexity" evidence="1">
    <location>
        <begin position="412"/>
        <end position="436"/>
    </location>
</feature>
<feature type="compositionally biased region" description="Basic and acidic residues" evidence="1">
    <location>
        <begin position="305"/>
        <end position="375"/>
    </location>
</feature>